<dbReference type="Proteomes" id="UP000054823">
    <property type="component" value="Unassembled WGS sequence"/>
</dbReference>
<dbReference type="STRING" id="321267.SHM7688_03738"/>
<evidence type="ECO:0008006" key="4">
    <source>
        <dbReference type="Google" id="ProtNLM"/>
    </source>
</evidence>
<keyword evidence="3" id="KW-1185">Reference proteome</keyword>
<dbReference type="EMBL" id="CYPW01000040">
    <property type="protein sequence ID" value="CUH54268.1"/>
    <property type="molecule type" value="Genomic_DNA"/>
</dbReference>
<reference evidence="2 3" key="1">
    <citation type="submission" date="2015-09" db="EMBL/GenBank/DDBJ databases">
        <authorList>
            <consortium name="Swine Surveillance"/>
        </authorList>
    </citation>
    <scope>NUCLEOTIDE SEQUENCE [LARGE SCALE GENOMIC DNA]</scope>
    <source>
        <strain evidence="2 3">CECT 7688</strain>
    </source>
</reference>
<feature type="signal peptide" evidence="1">
    <location>
        <begin position="1"/>
        <end position="18"/>
    </location>
</feature>
<proteinExistence type="predicted"/>
<dbReference type="AlphaFoldDB" id="A0A0N7LSQ4"/>
<dbReference type="PROSITE" id="PS51257">
    <property type="entry name" value="PROKAR_LIPOPROTEIN"/>
    <property type="match status" value="1"/>
</dbReference>
<accession>A0A0N7LSQ4</accession>
<evidence type="ECO:0000313" key="2">
    <source>
        <dbReference type="EMBL" id="CUH54268.1"/>
    </source>
</evidence>
<organism evidence="2 3">
    <name type="scientific">Shimia marina</name>
    <dbReference type="NCBI Taxonomy" id="321267"/>
    <lineage>
        <taxon>Bacteria</taxon>
        <taxon>Pseudomonadati</taxon>
        <taxon>Pseudomonadota</taxon>
        <taxon>Alphaproteobacteria</taxon>
        <taxon>Rhodobacterales</taxon>
        <taxon>Roseobacteraceae</taxon>
    </lineage>
</organism>
<sequence>MLRVVFACLSLGSLAACGVDGAPWTPRANANIGIGSDGVHTSGSVGVSNGTVSISVGGGCRWYGC</sequence>
<feature type="chain" id="PRO_5006015565" description="Lipoprotein" evidence="1">
    <location>
        <begin position="19"/>
        <end position="65"/>
    </location>
</feature>
<name>A0A0N7LSQ4_9RHOB</name>
<dbReference type="OrthoDB" id="7727800at2"/>
<evidence type="ECO:0000313" key="3">
    <source>
        <dbReference type="Proteomes" id="UP000054823"/>
    </source>
</evidence>
<keyword evidence="1" id="KW-0732">Signal</keyword>
<dbReference type="RefSeq" id="WP_058241405.1">
    <property type="nucleotide sequence ID" value="NZ_CYPW01000040.1"/>
</dbReference>
<evidence type="ECO:0000256" key="1">
    <source>
        <dbReference type="SAM" id="SignalP"/>
    </source>
</evidence>
<protein>
    <recommendedName>
        <fullName evidence="4">Lipoprotein</fullName>
    </recommendedName>
</protein>
<gene>
    <name evidence="2" type="ORF">SHM7688_03738</name>
</gene>